<evidence type="ECO:0000313" key="2">
    <source>
        <dbReference type="EMBL" id="SFV58675.1"/>
    </source>
</evidence>
<reference evidence="2" key="1">
    <citation type="submission" date="2016-10" db="EMBL/GenBank/DDBJ databases">
        <authorList>
            <person name="de Groot N.N."/>
        </authorList>
    </citation>
    <scope>NUCLEOTIDE SEQUENCE</scope>
</reference>
<sequence>MILEAMKMEIDIVAERAGVIKSIDVNTNDAVVDGQLLATME</sequence>
<proteinExistence type="predicted"/>
<dbReference type="Gene3D" id="2.40.50.100">
    <property type="match status" value="1"/>
</dbReference>
<dbReference type="Pfam" id="PF00364">
    <property type="entry name" value="Biotin_lipoyl"/>
    <property type="match status" value="1"/>
</dbReference>
<dbReference type="InterPro" id="IPR000089">
    <property type="entry name" value="Biotin_lipoyl"/>
</dbReference>
<dbReference type="AlphaFoldDB" id="A0A1W1BYV8"/>
<dbReference type="EC" id="6.4.1.1" evidence="2"/>
<dbReference type="GO" id="GO:0004736">
    <property type="term" value="F:pyruvate carboxylase activity"/>
    <property type="evidence" value="ECO:0007669"/>
    <property type="project" value="UniProtKB-EC"/>
</dbReference>
<name>A0A1W1BYV8_9ZZZZ</name>
<gene>
    <name evidence="2" type="ORF">MNB_SV-14-1046</name>
</gene>
<keyword evidence="2" id="KW-0670">Pyruvate</keyword>
<feature type="domain" description="Lipoyl-binding" evidence="1">
    <location>
        <begin position="1"/>
        <end position="40"/>
    </location>
</feature>
<dbReference type="SUPFAM" id="SSF51230">
    <property type="entry name" value="Single hybrid motif"/>
    <property type="match status" value="1"/>
</dbReference>
<accession>A0A1W1BYV8</accession>
<protein>
    <submittedName>
        <fullName evidence="2">Pyruvate carboxylase subunit B (Biotin-containing)</fullName>
        <ecNumber evidence="2">6.4.1.1</ecNumber>
    </submittedName>
</protein>
<organism evidence="2">
    <name type="scientific">hydrothermal vent metagenome</name>
    <dbReference type="NCBI Taxonomy" id="652676"/>
    <lineage>
        <taxon>unclassified sequences</taxon>
        <taxon>metagenomes</taxon>
        <taxon>ecological metagenomes</taxon>
    </lineage>
</organism>
<dbReference type="EMBL" id="FPHN01000093">
    <property type="protein sequence ID" value="SFV58675.1"/>
    <property type="molecule type" value="Genomic_DNA"/>
</dbReference>
<evidence type="ECO:0000259" key="1">
    <source>
        <dbReference type="Pfam" id="PF00364"/>
    </source>
</evidence>
<dbReference type="InterPro" id="IPR011053">
    <property type="entry name" value="Single_hybrid_motif"/>
</dbReference>
<keyword evidence="2" id="KW-0436">Ligase</keyword>